<keyword evidence="2" id="KW-1185">Reference proteome</keyword>
<proteinExistence type="predicted"/>
<organism evidence="1 2">
    <name type="scientific">Seriola dumerili</name>
    <name type="common">Greater amberjack</name>
    <name type="synonym">Caranx dumerili</name>
    <dbReference type="NCBI Taxonomy" id="41447"/>
    <lineage>
        <taxon>Eukaryota</taxon>
        <taxon>Metazoa</taxon>
        <taxon>Chordata</taxon>
        <taxon>Craniata</taxon>
        <taxon>Vertebrata</taxon>
        <taxon>Euteleostomi</taxon>
        <taxon>Actinopterygii</taxon>
        <taxon>Neopterygii</taxon>
        <taxon>Teleostei</taxon>
        <taxon>Neoteleostei</taxon>
        <taxon>Acanthomorphata</taxon>
        <taxon>Carangaria</taxon>
        <taxon>Carangiformes</taxon>
        <taxon>Carangidae</taxon>
        <taxon>Seriola</taxon>
    </lineage>
</organism>
<dbReference type="Ensembl" id="ENSSDUT00000019838.1">
    <property type="protein sequence ID" value="ENSSDUP00000019491.1"/>
    <property type="gene ID" value="ENSSDUG00000014214.1"/>
</dbReference>
<protein>
    <submittedName>
        <fullName evidence="1">Uncharacterized protein</fullName>
    </submittedName>
</protein>
<accession>A0A3B4ULD8</accession>
<reference evidence="1" key="1">
    <citation type="submission" date="2025-08" db="UniProtKB">
        <authorList>
            <consortium name="Ensembl"/>
        </authorList>
    </citation>
    <scope>IDENTIFICATION</scope>
</reference>
<dbReference type="AlphaFoldDB" id="A0A3B4ULD8"/>
<evidence type="ECO:0000313" key="2">
    <source>
        <dbReference type="Proteomes" id="UP000261420"/>
    </source>
</evidence>
<reference evidence="1" key="2">
    <citation type="submission" date="2025-09" db="UniProtKB">
        <authorList>
            <consortium name="Ensembl"/>
        </authorList>
    </citation>
    <scope>IDENTIFICATION</scope>
</reference>
<dbReference type="Proteomes" id="UP000261420">
    <property type="component" value="Unplaced"/>
</dbReference>
<evidence type="ECO:0000313" key="1">
    <source>
        <dbReference type="Ensembl" id="ENSSDUP00000019491.1"/>
    </source>
</evidence>
<sequence>ETKSQTYFLKTWPSTVICSGVLTDHSALSFWSHLSRAPAYSHRTKSSPFIDSLSDRGMTLSPFQQMFLLNSKFKKCFFFIS</sequence>
<name>A0A3B4ULD8_SERDU</name>